<dbReference type="AlphaFoldDB" id="A0A4V2HT16"/>
<dbReference type="Proteomes" id="UP000291981">
    <property type="component" value="Unassembled WGS sequence"/>
</dbReference>
<accession>A0A4V2HT16</accession>
<dbReference type="PANTHER" id="PTHR42919:SF8">
    <property type="entry name" value="N-ALPHA-ACETYLTRANSFERASE 50"/>
    <property type="match status" value="1"/>
</dbReference>
<dbReference type="PANTHER" id="PTHR42919">
    <property type="entry name" value="N-ALPHA-ACETYLTRANSFERASE"/>
    <property type="match status" value="1"/>
</dbReference>
<evidence type="ECO:0000256" key="2">
    <source>
        <dbReference type="ARBA" id="ARBA00023315"/>
    </source>
</evidence>
<dbReference type="InterPro" id="IPR051556">
    <property type="entry name" value="N-term/lysine_N-AcTrnsfr"/>
</dbReference>
<comment type="caution">
    <text evidence="4">The sequence shown here is derived from an EMBL/GenBank/DDBJ whole genome shotgun (WGS) entry which is preliminary data.</text>
</comment>
<sequence>MEKMEIRRVSITDIEKVKRIGERTFLETFSSGNSKENMNAYLEKEFSMETLKGELLDENSEFYFVELESQVVGYLKINFGKSQTEIKDDNALEIERIYVLRTFYGKGVGQLLFGKAMEIAKDRDVEYVWLGVWEHNPRAIRFYQKNGFSAFGKHIFKLGNDDQTDVLMKLELN</sequence>
<dbReference type="GO" id="GO:0016747">
    <property type="term" value="F:acyltransferase activity, transferring groups other than amino-acyl groups"/>
    <property type="evidence" value="ECO:0007669"/>
    <property type="project" value="InterPro"/>
</dbReference>
<evidence type="ECO:0000313" key="4">
    <source>
        <dbReference type="EMBL" id="TAI49850.1"/>
    </source>
</evidence>
<dbReference type="PROSITE" id="PS51186">
    <property type="entry name" value="GNAT"/>
    <property type="match status" value="1"/>
</dbReference>
<keyword evidence="1 4" id="KW-0808">Transferase</keyword>
<dbReference type="EMBL" id="SGIU01000001">
    <property type="protein sequence ID" value="TAI49850.1"/>
    <property type="molecule type" value="Genomic_DNA"/>
</dbReference>
<evidence type="ECO:0000256" key="1">
    <source>
        <dbReference type="ARBA" id="ARBA00022679"/>
    </source>
</evidence>
<proteinExistence type="predicted"/>
<dbReference type="InterPro" id="IPR000182">
    <property type="entry name" value="GNAT_dom"/>
</dbReference>
<dbReference type="Gene3D" id="3.40.630.30">
    <property type="match status" value="1"/>
</dbReference>
<evidence type="ECO:0000259" key="3">
    <source>
        <dbReference type="PROSITE" id="PS51186"/>
    </source>
</evidence>
<name>A0A4V2HT16_9FLAO</name>
<evidence type="ECO:0000313" key="5">
    <source>
        <dbReference type="Proteomes" id="UP000291981"/>
    </source>
</evidence>
<keyword evidence="2" id="KW-0012">Acyltransferase</keyword>
<organism evidence="4 5">
    <name type="scientific">Flagellimonas allohymeniacidonis</name>
    <dbReference type="NCBI Taxonomy" id="2517819"/>
    <lineage>
        <taxon>Bacteria</taxon>
        <taxon>Pseudomonadati</taxon>
        <taxon>Bacteroidota</taxon>
        <taxon>Flavobacteriia</taxon>
        <taxon>Flavobacteriales</taxon>
        <taxon>Flavobacteriaceae</taxon>
        <taxon>Flagellimonas</taxon>
    </lineage>
</organism>
<dbReference type="SUPFAM" id="SSF55729">
    <property type="entry name" value="Acyl-CoA N-acyltransferases (Nat)"/>
    <property type="match status" value="1"/>
</dbReference>
<reference evidence="4 5" key="1">
    <citation type="submission" date="2019-02" db="EMBL/GenBank/DDBJ databases">
        <title>Draft genome sequence of Muricauda sp. 176CP4-71.</title>
        <authorList>
            <person name="Park J.-S."/>
        </authorList>
    </citation>
    <scope>NUCLEOTIDE SEQUENCE [LARGE SCALE GENOMIC DNA]</scope>
    <source>
        <strain evidence="4 5">176CP4-71</strain>
    </source>
</reference>
<keyword evidence="5" id="KW-1185">Reference proteome</keyword>
<protein>
    <submittedName>
        <fullName evidence="4">GNAT family N-acetyltransferase</fullName>
    </submittedName>
</protein>
<dbReference type="OrthoDB" id="7205533at2"/>
<feature type="domain" description="N-acetyltransferase" evidence="3">
    <location>
        <begin position="4"/>
        <end position="173"/>
    </location>
</feature>
<gene>
    <name evidence="4" type="ORF">EW142_07205</name>
</gene>
<dbReference type="CDD" id="cd04301">
    <property type="entry name" value="NAT_SF"/>
    <property type="match status" value="1"/>
</dbReference>
<dbReference type="Pfam" id="PF00583">
    <property type="entry name" value="Acetyltransf_1"/>
    <property type="match status" value="1"/>
</dbReference>
<dbReference type="InterPro" id="IPR016181">
    <property type="entry name" value="Acyl_CoA_acyltransferase"/>
</dbReference>